<dbReference type="AlphaFoldDB" id="G2XVS3"/>
<dbReference type="EMBL" id="FQ790271">
    <property type="protein sequence ID" value="CCD44593.1"/>
    <property type="molecule type" value="Genomic_DNA"/>
</dbReference>
<evidence type="ECO:0000259" key="1">
    <source>
        <dbReference type="Pfam" id="PF20150"/>
    </source>
</evidence>
<dbReference type="Pfam" id="PF20150">
    <property type="entry name" value="2EXR"/>
    <property type="match status" value="1"/>
</dbReference>
<evidence type="ECO:0000313" key="2">
    <source>
        <dbReference type="EMBL" id="CCD44593.1"/>
    </source>
</evidence>
<dbReference type="InParanoid" id="G2XVS3"/>
<accession>G2XVS3</accession>
<evidence type="ECO:0000313" key="3">
    <source>
        <dbReference type="Proteomes" id="UP000008177"/>
    </source>
</evidence>
<gene>
    <name evidence="2" type="ORF">BofuT4_P054940.1</name>
</gene>
<dbReference type="HOGENOM" id="CLU_084811_0_0_1"/>
<feature type="domain" description="2EXR" evidence="1">
    <location>
        <begin position="11"/>
        <end position="117"/>
    </location>
</feature>
<dbReference type="PANTHER" id="PTHR35910:SF6">
    <property type="entry name" value="2EXR DOMAIN-CONTAINING PROTEIN"/>
    <property type="match status" value="1"/>
</dbReference>
<organism evidence="2 3">
    <name type="scientific">Botryotinia fuckeliana (strain T4)</name>
    <name type="common">Noble rot fungus</name>
    <name type="synonym">Botrytis cinerea</name>
    <dbReference type="NCBI Taxonomy" id="999810"/>
    <lineage>
        <taxon>Eukaryota</taxon>
        <taxon>Fungi</taxon>
        <taxon>Dikarya</taxon>
        <taxon>Ascomycota</taxon>
        <taxon>Pezizomycotina</taxon>
        <taxon>Leotiomycetes</taxon>
        <taxon>Helotiales</taxon>
        <taxon>Sclerotiniaceae</taxon>
        <taxon>Botrytis</taxon>
    </lineage>
</organism>
<dbReference type="PANTHER" id="PTHR35910">
    <property type="entry name" value="2EXR DOMAIN-CONTAINING PROTEIN"/>
    <property type="match status" value="1"/>
</dbReference>
<dbReference type="Proteomes" id="UP000008177">
    <property type="component" value="Unplaced contigs"/>
</dbReference>
<proteinExistence type="predicted"/>
<reference evidence="3" key="1">
    <citation type="journal article" date="2011" name="PLoS Genet.">
        <title>Genomic analysis of the necrotrophic fungal pathogens Sclerotinia sclerotiorum and Botrytis cinerea.</title>
        <authorList>
            <person name="Amselem J."/>
            <person name="Cuomo C.A."/>
            <person name="van Kan J.A."/>
            <person name="Viaud M."/>
            <person name="Benito E.P."/>
            <person name="Couloux A."/>
            <person name="Coutinho P.M."/>
            <person name="de Vries R.P."/>
            <person name="Dyer P.S."/>
            <person name="Fillinger S."/>
            <person name="Fournier E."/>
            <person name="Gout L."/>
            <person name="Hahn M."/>
            <person name="Kohn L."/>
            <person name="Lapalu N."/>
            <person name="Plummer K.M."/>
            <person name="Pradier J.M."/>
            <person name="Quevillon E."/>
            <person name="Sharon A."/>
            <person name="Simon A."/>
            <person name="ten Have A."/>
            <person name="Tudzynski B."/>
            <person name="Tudzynski P."/>
            <person name="Wincker P."/>
            <person name="Andrew M."/>
            <person name="Anthouard V."/>
            <person name="Beever R.E."/>
            <person name="Beffa R."/>
            <person name="Benoit I."/>
            <person name="Bouzid O."/>
            <person name="Brault B."/>
            <person name="Chen Z."/>
            <person name="Choquer M."/>
            <person name="Collemare J."/>
            <person name="Cotton P."/>
            <person name="Danchin E.G."/>
            <person name="Da Silva C."/>
            <person name="Gautier A."/>
            <person name="Giraud C."/>
            <person name="Giraud T."/>
            <person name="Gonzalez C."/>
            <person name="Grossetete S."/>
            <person name="Guldener U."/>
            <person name="Henrissat B."/>
            <person name="Howlett B.J."/>
            <person name="Kodira C."/>
            <person name="Kretschmer M."/>
            <person name="Lappartient A."/>
            <person name="Leroch M."/>
            <person name="Levis C."/>
            <person name="Mauceli E."/>
            <person name="Neuveglise C."/>
            <person name="Oeser B."/>
            <person name="Pearson M."/>
            <person name="Poulain J."/>
            <person name="Poussereau N."/>
            <person name="Quesneville H."/>
            <person name="Rascle C."/>
            <person name="Schumacher J."/>
            <person name="Segurens B."/>
            <person name="Sexton A."/>
            <person name="Silva E."/>
            <person name="Sirven C."/>
            <person name="Soanes D.M."/>
            <person name="Talbot N.J."/>
            <person name="Templeton M."/>
            <person name="Yandava C."/>
            <person name="Yarden O."/>
            <person name="Zeng Q."/>
            <person name="Rollins J.A."/>
            <person name="Lebrun M.H."/>
            <person name="Dickman M."/>
        </authorList>
    </citation>
    <scope>NUCLEOTIDE SEQUENCE [LARGE SCALE GENOMIC DNA]</scope>
    <source>
        <strain evidence="3">T4</strain>
    </source>
</reference>
<dbReference type="InterPro" id="IPR045518">
    <property type="entry name" value="2EXR"/>
</dbReference>
<sequence length="286" mass="32969">MKTSNEAEKTFRYFPDLFPELRSKIWRYTPALFPRIIEVRPRTTPTEAWDPLTTKHHVRVTAPIALLQINHEARELLMPLYTLLSSDVTLTQISNHHLASPNPHEKPPMVNLDTDTIYFSIAWGTTEEVPYLSFIQRLFQNFDQDKQRVRRLAVDNSSRLSNLIDYPFNLRYFDDIWGASESCSLNMNSALLEFKNLDELVIVVERTHLRADVVLVCFVNLGNASIGRGEEYIDILRALGTEGWKIPQISICTTHVVPVSNRKMESQGAYLERVYGKAFVSLLTRE</sequence>
<protein>
    <recommendedName>
        <fullName evidence="1">2EXR domain-containing protein</fullName>
    </recommendedName>
</protein>
<name>G2XVS3_BOTF4</name>
<dbReference type="OrthoDB" id="3553482at2759"/>